<evidence type="ECO:0000256" key="2">
    <source>
        <dbReference type="SAM" id="MobiDB-lite"/>
    </source>
</evidence>
<evidence type="ECO:0000313" key="4">
    <source>
        <dbReference type="Proteomes" id="UP000231098"/>
    </source>
</evidence>
<comment type="caution">
    <text evidence="3">The sequence shown here is derived from an EMBL/GenBank/DDBJ whole genome shotgun (WGS) entry which is preliminary data.</text>
</comment>
<dbReference type="Pfam" id="PF17253">
    <property type="entry name" value="DUF5320"/>
    <property type="match status" value="1"/>
</dbReference>
<feature type="coiled-coil region" evidence="1">
    <location>
        <begin position="57"/>
        <end position="88"/>
    </location>
</feature>
<feature type="region of interest" description="Disordered" evidence="2">
    <location>
        <begin position="1"/>
        <end position="21"/>
    </location>
</feature>
<proteinExistence type="predicted"/>
<dbReference type="Proteomes" id="UP000231098">
    <property type="component" value="Unassembled WGS sequence"/>
</dbReference>
<dbReference type="InterPro" id="IPR035205">
    <property type="entry name" value="DUF5320"/>
</dbReference>
<protein>
    <recommendedName>
        <fullName evidence="5">Cytoplasmic protein</fullName>
    </recommendedName>
</protein>
<gene>
    <name evidence="3" type="ORF">COT51_00050</name>
</gene>
<name>A0A2H0XAQ3_UNCKA</name>
<evidence type="ECO:0000313" key="3">
    <source>
        <dbReference type="EMBL" id="PIS21951.1"/>
    </source>
</evidence>
<dbReference type="AlphaFoldDB" id="A0A2H0XAQ3"/>
<dbReference type="EMBL" id="PEYV01000001">
    <property type="protein sequence ID" value="PIS21951.1"/>
    <property type="molecule type" value="Genomic_DNA"/>
</dbReference>
<sequence>MPGLNGTGPKGAGPATGRGFGPCGKGLGRLLWFGRCAGRRPGRGLGRFFGWDAPEDKQETEEELKEYKKALEEELKDVEGEITTKKVD</sequence>
<evidence type="ECO:0000256" key="1">
    <source>
        <dbReference type="SAM" id="Coils"/>
    </source>
</evidence>
<accession>A0A2H0XAQ3</accession>
<reference evidence="4" key="1">
    <citation type="submission" date="2017-09" db="EMBL/GenBank/DDBJ databases">
        <title>Depth-based differentiation of microbial function through sediment-hosted aquifers and enrichment of novel symbionts in the deep terrestrial subsurface.</title>
        <authorList>
            <person name="Probst A.J."/>
            <person name="Ladd B."/>
            <person name="Jarett J.K."/>
            <person name="Geller-Mcgrath D.E."/>
            <person name="Sieber C.M.K."/>
            <person name="Emerson J.B."/>
            <person name="Anantharaman K."/>
            <person name="Thomas B.C."/>
            <person name="Malmstrom R."/>
            <person name="Stieglmeier M."/>
            <person name="Klingl A."/>
            <person name="Woyke T."/>
            <person name="Ryan C.M."/>
            <person name="Banfield J.F."/>
        </authorList>
    </citation>
    <scope>NUCLEOTIDE SEQUENCE [LARGE SCALE GENOMIC DNA]</scope>
</reference>
<evidence type="ECO:0008006" key="5">
    <source>
        <dbReference type="Google" id="ProtNLM"/>
    </source>
</evidence>
<keyword evidence="1" id="KW-0175">Coiled coil</keyword>
<organism evidence="3 4">
    <name type="scientific">candidate division WWE3 bacterium CG08_land_8_20_14_0_20_41_15</name>
    <dbReference type="NCBI Taxonomy" id="1975086"/>
    <lineage>
        <taxon>Bacteria</taxon>
        <taxon>Katanobacteria</taxon>
    </lineage>
</organism>